<name>A0A2S6HWG2_9FIRM</name>
<evidence type="ECO:0000256" key="3">
    <source>
        <dbReference type="ARBA" id="ARBA00022691"/>
    </source>
</evidence>
<feature type="binding site" evidence="12">
    <location>
        <position position="13"/>
    </location>
    <ligand>
        <name>GTP</name>
        <dbReference type="ChEBI" id="CHEBI:37565"/>
    </ligand>
</feature>
<keyword evidence="8 12" id="KW-0342">GTP-binding</keyword>
<dbReference type="InterPro" id="IPR007197">
    <property type="entry name" value="rSAM"/>
</dbReference>
<feature type="binding site" evidence="12">
    <location>
        <position position="20"/>
    </location>
    <ligand>
        <name>[4Fe-4S] cluster</name>
        <dbReference type="ChEBI" id="CHEBI:49883"/>
        <label>1</label>
        <note>4Fe-4S-S-AdoMet</note>
    </ligand>
</feature>
<comment type="cofactor">
    <cofactor evidence="12">
        <name>[4Fe-4S] cluster</name>
        <dbReference type="ChEBI" id="CHEBI:49883"/>
    </cofactor>
    <text evidence="12">Binds 2 [4Fe-4S] clusters. Binds 1 [4Fe-4S] cluster coordinated with 3 cysteines and an exchangeable S-adenosyl-L-methionine and 1 [4Fe-4S] cluster coordinated with 3 cysteines and the GTP-derived substrate.</text>
</comment>
<dbReference type="EMBL" id="PTJA01000002">
    <property type="protein sequence ID" value="PPK82342.1"/>
    <property type="molecule type" value="Genomic_DNA"/>
</dbReference>
<feature type="binding site" evidence="12">
    <location>
        <position position="118"/>
    </location>
    <ligand>
        <name>S-adenosyl-L-methionine</name>
        <dbReference type="ChEBI" id="CHEBI:59789"/>
    </ligand>
</feature>
<feature type="binding site" evidence="12">
    <location>
        <position position="268"/>
    </location>
    <ligand>
        <name>[4Fe-4S] cluster</name>
        <dbReference type="ChEBI" id="CHEBI:49883"/>
        <label>2</label>
        <note>4Fe-4S-substrate</note>
    </ligand>
</feature>
<comment type="subunit">
    <text evidence="12">Monomer and homodimer.</text>
</comment>
<comment type="pathway">
    <text evidence="12">Cofactor biosynthesis; molybdopterin biosynthesis.</text>
</comment>
<dbReference type="GO" id="GO:0061798">
    <property type="term" value="F:GTP 3',8'-cyclase activity"/>
    <property type="evidence" value="ECO:0007669"/>
    <property type="project" value="UniProtKB-UniRule"/>
</dbReference>
<keyword evidence="9 12" id="KW-0501">Molybdenum cofactor biosynthesis</keyword>
<feature type="binding site" evidence="12">
    <location>
        <position position="189"/>
    </location>
    <ligand>
        <name>S-adenosyl-L-methionine</name>
        <dbReference type="ChEBI" id="CHEBI:59789"/>
    </ligand>
</feature>
<feature type="binding site" evidence="12">
    <location>
        <position position="24"/>
    </location>
    <ligand>
        <name>[4Fe-4S] cluster</name>
        <dbReference type="ChEBI" id="CHEBI:49883"/>
        <label>1</label>
        <note>4Fe-4S-S-AdoMet</note>
    </ligand>
</feature>
<feature type="binding site" evidence="12">
    <location>
        <position position="26"/>
    </location>
    <ligand>
        <name>S-adenosyl-L-methionine</name>
        <dbReference type="ChEBI" id="CHEBI:59789"/>
    </ligand>
</feature>
<dbReference type="GO" id="GO:0046872">
    <property type="term" value="F:metal ion binding"/>
    <property type="evidence" value="ECO:0007669"/>
    <property type="project" value="UniProtKB-KW"/>
</dbReference>
<feature type="binding site" evidence="12">
    <location>
        <position position="254"/>
    </location>
    <ligand>
        <name>[4Fe-4S] cluster</name>
        <dbReference type="ChEBI" id="CHEBI:49883"/>
        <label>2</label>
        <note>4Fe-4S-substrate</note>
    </ligand>
</feature>
<dbReference type="SMART" id="SM00729">
    <property type="entry name" value="Elp3"/>
    <property type="match status" value="1"/>
</dbReference>
<dbReference type="UniPathway" id="UPA00344"/>
<dbReference type="SUPFAM" id="SSF102114">
    <property type="entry name" value="Radical SAM enzymes"/>
    <property type="match status" value="1"/>
</dbReference>
<evidence type="ECO:0000256" key="11">
    <source>
        <dbReference type="ARBA" id="ARBA00048697"/>
    </source>
</evidence>
<evidence type="ECO:0000256" key="12">
    <source>
        <dbReference type="HAMAP-Rule" id="MF_01225"/>
    </source>
</evidence>
<keyword evidence="10 12" id="KW-0456">Lyase</keyword>
<dbReference type="CDD" id="cd21117">
    <property type="entry name" value="Twitch_MoaA"/>
    <property type="match status" value="1"/>
</dbReference>
<evidence type="ECO:0000256" key="2">
    <source>
        <dbReference type="ARBA" id="ARBA00022485"/>
    </source>
</evidence>
<dbReference type="PANTHER" id="PTHR22960">
    <property type="entry name" value="MOLYBDOPTERIN COFACTOR SYNTHESIS PROTEIN A"/>
    <property type="match status" value="1"/>
</dbReference>
<comment type="caution">
    <text evidence="14">The sequence shown here is derived from an EMBL/GenBank/DDBJ whole genome shotgun (WGS) entry which is preliminary data.</text>
</comment>
<dbReference type="Pfam" id="PF06463">
    <property type="entry name" value="Mob_synth_C"/>
    <property type="match status" value="1"/>
</dbReference>
<evidence type="ECO:0000256" key="6">
    <source>
        <dbReference type="ARBA" id="ARBA00023004"/>
    </source>
</evidence>
<dbReference type="InterPro" id="IPR000385">
    <property type="entry name" value="MoaA_NifB_PqqE_Fe-S-bd_CS"/>
</dbReference>
<proteinExistence type="inferred from homology"/>
<feature type="binding site" evidence="12">
    <location>
        <position position="67"/>
    </location>
    <ligand>
        <name>S-adenosyl-L-methionine</name>
        <dbReference type="ChEBI" id="CHEBI:59789"/>
    </ligand>
</feature>
<dbReference type="SFLD" id="SFLDG01386">
    <property type="entry name" value="main_SPASM_domain-containing"/>
    <property type="match status" value="1"/>
</dbReference>
<dbReference type="InterPro" id="IPR006638">
    <property type="entry name" value="Elp3/MiaA/NifB-like_rSAM"/>
</dbReference>
<dbReference type="Proteomes" id="UP000237749">
    <property type="component" value="Unassembled WGS sequence"/>
</dbReference>
<feature type="domain" description="Radical SAM core" evidence="13">
    <location>
        <begin position="4"/>
        <end position="228"/>
    </location>
</feature>
<feature type="binding site" evidence="12">
    <location>
        <position position="155"/>
    </location>
    <ligand>
        <name>GTP</name>
        <dbReference type="ChEBI" id="CHEBI:37565"/>
    </ligand>
</feature>
<feature type="binding site" evidence="12">
    <location>
        <position position="27"/>
    </location>
    <ligand>
        <name>[4Fe-4S] cluster</name>
        <dbReference type="ChEBI" id="CHEBI:49883"/>
        <label>1</label>
        <note>4Fe-4S-S-AdoMet</note>
    </ligand>
</feature>
<dbReference type="HAMAP" id="MF_01225_B">
    <property type="entry name" value="MoaA_B"/>
    <property type="match status" value="1"/>
</dbReference>
<evidence type="ECO:0000256" key="8">
    <source>
        <dbReference type="ARBA" id="ARBA00023134"/>
    </source>
</evidence>
<gene>
    <name evidence="12" type="primary">moaA</name>
    <name evidence="14" type="ORF">BXY41_10228</name>
</gene>
<protein>
    <recommendedName>
        <fullName evidence="1 12">GTP 3',8-cyclase</fullName>
        <ecNumber evidence="1 12">4.1.99.22</ecNumber>
    </recommendedName>
    <alternativeName>
        <fullName evidence="12">Molybdenum cofactor biosynthesis protein A</fullName>
    </alternativeName>
</protein>
<dbReference type="PANTHER" id="PTHR22960:SF0">
    <property type="entry name" value="MOLYBDENUM COFACTOR BIOSYNTHESIS PROTEIN 1"/>
    <property type="match status" value="1"/>
</dbReference>
<dbReference type="InterPro" id="IPR050105">
    <property type="entry name" value="MoCo_biosynth_MoaA/MoaC"/>
</dbReference>
<evidence type="ECO:0000256" key="9">
    <source>
        <dbReference type="ARBA" id="ARBA00023150"/>
    </source>
</evidence>
<dbReference type="NCBIfam" id="TIGR02666">
    <property type="entry name" value="moaA"/>
    <property type="match status" value="1"/>
</dbReference>
<comment type="catalytic activity">
    <reaction evidence="11 12">
        <text>GTP + AH2 + S-adenosyl-L-methionine = (8S)-3',8-cyclo-7,8-dihydroguanosine 5'-triphosphate + 5'-deoxyadenosine + L-methionine + A + H(+)</text>
        <dbReference type="Rhea" id="RHEA:49576"/>
        <dbReference type="ChEBI" id="CHEBI:13193"/>
        <dbReference type="ChEBI" id="CHEBI:15378"/>
        <dbReference type="ChEBI" id="CHEBI:17319"/>
        <dbReference type="ChEBI" id="CHEBI:17499"/>
        <dbReference type="ChEBI" id="CHEBI:37565"/>
        <dbReference type="ChEBI" id="CHEBI:57844"/>
        <dbReference type="ChEBI" id="CHEBI:59789"/>
        <dbReference type="ChEBI" id="CHEBI:131766"/>
        <dbReference type="EC" id="4.1.99.22"/>
    </reaction>
</comment>
<dbReference type="SFLD" id="SFLDG01383">
    <property type="entry name" value="cyclic_pyranopterin_phosphate"/>
    <property type="match status" value="1"/>
</dbReference>
<evidence type="ECO:0000256" key="4">
    <source>
        <dbReference type="ARBA" id="ARBA00022723"/>
    </source>
</evidence>
<dbReference type="PROSITE" id="PS01305">
    <property type="entry name" value="MOAA_NIFB_PQQE"/>
    <property type="match status" value="1"/>
</dbReference>
<dbReference type="Gene3D" id="3.20.20.70">
    <property type="entry name" value="Aldolase class I"/>
    <property type="match status" value="1"/>
</dbReference>
<evidence type="ECO:0000256" key="1">
    <source>
        <dbReference type="ARBA" id="ARBA00012167"/>
    </source>
</evidence>
<comment type="caution">
    <text evidence="12">Lacks conserved residue(s) required for the propagation of feature annotation.</text>
</comment>
<keyword evidence="6 12" id="KW-0408">Iron</keyword>
<evidence type="ECO:0000259" key="13">
    <source>
        <dbReference type="PROSITE" id="PS51918"/>
    </source>
</evidence>
<feature type="binding site" evidence="12">
    <location>
        <begin position="256"/>
        <end position="258"/>
    </location>
    <ligand>
        <name>GTP</name>
        <dbReference type="ChEBI" id="CHEBI:37565"/>
    </ligand>
</feature>
<keyword evidence="5 12" id="KW-0547">Nucleotide-binding</keyword>
<dbReference type="InterPro" id="IPR013785">
    <property type="entry name" value="Aldolase_TIM"/>
</dbReference>
<reference evidence="14 15" key="1">
    <citation type="submission" date="2018-02" db="EMBL/GenBank/DDBJ databases">
        <title>Genomic Encyclopedia of Archaeal and Bacterial Type Strains, Phase II (KMG-II): from individual species to whole genera.</title>
        <authorList>
            <person name="Goeker M."/>
        </authorList>
    </citation>
    <scope>NUCLEOTIDE SEQUENCE [LARGE SCALE GENOMIC DNA]</scope>
    <source>
        <strain evidence="14 15">DSM 3808</strain>
    </source>
</reference>
<dbReference type="InterPro" id="IPR040064">
    <property type="entry name" value="MoaA-like"/>
</dbReference>
<dbReference type="RefSeq" id="WP_104434713.1">
    <property type="nucleotide sequence ID" value="NZ_PTJA01000002.1"/>
</dbReference>
<evidence type="ECO:0000256" key="7">
    <source>
        <dbReference type="ARBA" id="ARBA00023014"/>
    </source>
</evidence>
<accession>A0A2S6HWG2</accession>
<comment type="function">
    <text evidence="12">Catalyzes the cyclization of GTP to (8S)-3',8-cyclo-7,8-dihydroguanosine 5'-triphosphate.</text>
</comment>
<dbReference type="OrthoDB" id="9763993at2"/>
<dbReference type="InterPro" id="IPR010505">
    <property type="entry name" value="MoaA_twitch"/>
</dbReference>
<dbReference type="EC" id="4.1.99.22" evidence="1 12"/>
<evidence type="ECO:0000313" key="15">
    <source>
        <dbReference type="Proteomes" id="UP000237749"/>
    </source>
</evidence>
<comment type="similarity">
    <text evidence="12">Belongs to the radical SAM superfamily. MoaA family.</text>
</comment>
<dbReference type="GO" id="GO:1904047">
    <property type="term" value="F:S-adenosyl-L-methionine binding"/>
    <property type="evidence" value="ECO:0007669"/>
    <property type="project" value="UniProtKB-UniRule"/>
</dbReference>
<dbReference type="GO" id="GO:0051539">
    <property type="term" value="F:4 iron, 4 sulfur cluster binding"/>
    <property type="evidence" value="ECO:0007669"/>
    <property type="project" value="UniProtKB-UniRule"/>
</dbReference>
<evidence type="ECO:0000256" key="5">
    <source>
        <dbReference type="ARBA" id="ARBA00022741"/>
    </source>
</evidence>
<keyword evidence="2 12" id="KW-0004">4Fe-4S</keyword>
<dbReference type="InterPro" id="IPR013483">
    <property type="entry name" value="MoaA"/>
</dbReference>
<dbReference type="GO" id="GO:0006777">
    <property type="term" value="P:Mo-molybdopterin cofactor biosynthetic process"/>
    <property type="evidence" value="ECO:0007669"/>
    <property type="project" value="UniProtKB-UniRule"/>
</dbReference>
<evidence type="ECO:0000313" key="14">
    <source>
        <dbReference type="EMBL" id="PPK82342.1"/>
    </source>
</evidence>
<sequence length="326" mass="37005">MKDQWERKIDYIRISVTDRCNLRCIYCMPEEGVPSIPHEEILTYDEIVRLCRCFLKFGINKVKITGGEPLVRKDITILIRQLKALDGMEAVTLTTNGLLLEKYLPELMASGLDGVNISLDTLNPLKYERITRKDALTDVLSAIEKALEYQNLKVKINCVPFEDTDKEDIIRIAGLARDSRLGVRFIEMMPIGLGKNFSYYSEENITAVLKEAYGQLEPVDTVIGNGPAHYYRVPGFKGKIGFISARSHKFCNECNRVRLTSQGYLKTCLQYDHGTDLKTLLRTNEEDSVLEQMIKQTIYEKPVSHNFTGDNPQGIYETDGMSKIGG</sequence>
<dbReference type="CDD" id="cd01335">
    <property type="entry name" value="Radical_SAM"/>
    <property type="match status" value="1"/>
</dbReference>
<dbReference type="SFLD" id="SFLDS00029">
    <property type="entry name" value="Radical_SAM"/>
    <property type="match status" value="1"/>
</dbReference>
<dbReference type="AlphaFoldDB" id="A0A2S6HWG2"/>
<organism evidence="14 15">
    <name type="scientific">Lacrimispora xylanisolvens</name>
    <dbReference type="NCBI Taxonomy" id="384636"/>
    <lineage>
        <taxon>Bacteria</taxon>
        <taxon>Bacillati</taxon>
        <taxon>Bacillota</taxon>
        <taxon>Clostridia</taxon>
        <taxon>Lachnospirales</taxon>
        <taxon>Lachnospiraceae</taxon>
        <taxon>Lacrimispora</taxon>
    </lineage>
</organism>
<dbReference type="GO" id="GO:0061799">
    <property type="term" value="F:cyclic pyranopterin monophosphate synthase activity"/>
    <property type="evidence" value="ECO:0007669"/>
    <property type="project" value="TreeGrafter"/>
</dbReference>
<dbReference type="GO" id="GO:0005525">
    <property type="term" value="F:GTP binding"/>
    <property type="evidence" value="ECO:0007669"/>
    <property type="project" value="UniProtKB-UniRule"/>
</dbReference>
<evidence type="ECO:0000256" key="10">
    <source>
        <dbReference type="ARBA" id="ARBA00023239"/>
    </source>
</evidence>
<dbReference type="SFLD" id="SFLDG01067">
    <property type="entry name" value="SPASM/twitch_domain_containing"/>
    <property type="match status" value="1"/>
</dbReference>
<dbReference type="PROSITE" id="PS51918">
    <property type="entry name" value="RADICAL_SAM"/>
    <property type="match status" value="1"/>
</dbReference>
<dbReference type="InterPro" id="IPR058240">
    <property type="entry name" value="rSAM_sf"/>
</dbReference>
<keyword evidence="3 12" id="KW-0949">S-adenosyl-L-methionine</keyword>
<keyword evidence="15" id="KW-1185">Reference proteome</keyword>
<keyword evidence="7 12" id="KW-0411">Iron-sulfur</keyword>
<dbReference type="Pfam" id="PF04055">
    <property type="entry name" value="Radical_SAM"/>
    <property type="match status" value="1"/>
</dbReference>
<feature type="binding site" evidence="12">
    <location>
        <position position="94"/>
    </location>
    <ligand>
        <name>GTP</name>
        <dbReference type="ChEBI" id="CHEBI:37565"/>
    </ligand>
</feature>
<keyword evidence="4 12" id="KW-0479">Metal-binding</keyword>
<feature type="binding site" evidence="12">
    <location>
        <position position="251"/>
    </location>
    <ligand>
        <name>[4Fe-4S] cluster</name>
        <dbReference type="ChEBI" id="CHEBI:49883"/>
        <label>2</label>
        <note>4Fe-4S-substrate</note>
    </ligand>
</feature>